<dbReference type="EMBL" id="CP036348">
    <property type="protein sequence ID" value="QDV69663.1"/>
    <property type="molecule type" value="Genomic_DNA"/>
</dbReference>
<dbReference type="AlphaFoldDB" id="A0A518JVU5"/>
<name>A0A518JVU5_9BACT</name>
<reference evidence="2 3" key="1">
    <citation type="submission" date="2019-02" db="EMBL/GenBank/DDBJ databases">
        <title>Deep-cultivation of Planctomycetes and their phenomic and genomic characterization uncovers novel biology.</title>
        <authorList>
            <person name="Wiegand S."/>
            <person name="Jogler M."/>
            <person name="Boedeker C."/>
            <person name="Pinto D."/>
            <person name="Vollmers J."/>
            <person name="Rivas-Marin E."/>
            <person name="Kohn T."/>
            <person name="Peeters S.H."/>
            <person name="Heuer A."/>
            <person name="Rast P."/>
            <person name="Oberbeckmann S."/>
            <person name="Bunk B."/>
            <person name="Jeske O."/>
            <person name="Meyerdierks A."/>
            <person name="Storesund J.E."/>
            <person name="Kallscheuer N."/>
            <person name="Luecker S."/>
            <person name="Lage O.M."/>
            <person name="Pohl T."/>
            <person name="Merkel B.J."/>
            <person name="Hornburger P."/>
            <person name="Mueller R.-W."/>
            <person name="Bruemmer F."/>
            <person name="Labrenz M."/>
            <person name="Spormann A.M."/>
            <person name="Op den Camp H."/>
            <person name="Overmann J."/>
            <person name="Amann R."/>
            <person name="Jetten M.S.M."/>
            <person name="Mascher T."/>
            <person name="Medema M.H."/>
            <person name="Devos D.P."/>
            <person name="Kaster A.-K."/>
            <person name="Ovreas L."/>
            <person name="Rohde M."/>
            <person name="Galperin M.Y."/>
            <person name="Jogler C."/>
        </authorList>
    </citation>
    <scope>NUCLEOTIDE SEQUENCE [LARGE SCALE GENOMIC DNA]</scope>
    <source>
        <strain evidence="2 3">Poly24</strain>
    </source>
</reference>
<dbReference type="Proteomes" id="UP000315082">
    <property type="component" value="Chromosome"/>
</dbReference>
<evidence type="ECO:0000313" key="3">
    <source>
        <dbReference type="Proteomes" id="UP000315082"/>
    </source>
</evidence>
<accession>A0A518JVU5</accession>
<feature type="region of interest" description="Disordered" evidence="1">
    <location>
        <begin position="79"/>
        <end position="111"/>
    </location>
</feature>
<proteinExistence type="predicted"/>
<evidence type="ECO:0000256" key="1">
    <source>
        <dbReference type="SAM" id="MobiDB-lite"/>
    </source>
</evidence>
<dbReference type="KEGG" id="rcf:Poly24_33800"/>
<organism evidence="2 3">
    <name type="scientific">Rosistilla carotiformis</name>
    <dbReference type="NCBI Taxonomy" id="2528017"/>
    <lineage>
        <taxon>Bacteria</taxon>
        <taxon>Pseudomonadati</taxon>
        <taxon>Planctomycetota</taxon>
        <taxon>Planctomycetia</taxon>
        <taxon>Pirellulales</taxon>
        <taxon>Pirellulaceae</taxon>
        <taxon>Rosistilla</taxon>
    </lineage>
</organism>
<keyword evidence="3" id="KW-1185">Reference proteome</keyword>
<protein>
    <submittedName>
        <fullName evidence="2">Uncharacterized protein</fullName>
    </submittedName>
</protein>
<gene>
    <name evidence="2" type="ORF">Poly24_33800</name>
</gene>
<sequence length="111" mass="12460">MKYSISLSFTELDYRLLIKDKVNKIPTLIPQANNDVQNYRRNTKGMLYRARFGHRYLAIRYSQALADETGESGVSHGGIDGLIPKGHLSPGTFPSPKTQPDTFARSFGRSL</sequence>
<evidence type="ECO:0000313" key="2">
    <source>
        <dbReference type="EMBL" id="QDV69663.1"/>
    </source>
</evidence>
<dbReference type="RefSeq" id="WP_145097529.1">
    <property type="nucleotide sequence ID" value="NZ_CP036348.1"/>
</dbReference>